<reference evidence="2" key="1">
    <citation type="submission" date="2022-03" db="EMBL/GenBank/DDBJ databases">
        <title>Identification of a novel bacterium isolated from mangrove sediments.</title>
        <authorList>
            <person name="Pan X."/>
        </authorList>
    </citation>
    <scope>NUCLEOTIDE SEQUENCE</scope>
    <source>
        <strain evidence="2">B2580</strain>
    </source>
</reference>
<sequence>MDERNYERFVVDKDIECYVGERRYNVILYDLSSGGCMIEAPQAPLTDGVVIHLRMNKFIETSGQVVWLAAGNAGVRFGELLHEAAVRHLGFTPSDLPFDEMTPTDRFGRRLPALPRH</sequence>
<dbReference type="InterPro" id="IPR009875">
    <property type="entry name" value="PilZ_domain"/>
</dbReference>
<evidence type="ECO:0000313" key="3">
    <source>
        <dbReference type="Proteomes" id="UP001162880"/>
    </source>
</evidence>
<feature type="domain" description="PilZ" evidence="1">
    <location>
        <begin position="3"/>
        <end position="88"/>
    </location>
</feature>
<dbReference type="RefSeq" id="WP_243989652.1">
    <property type="nucleotide sequence ID" value="NZ_JALHLE010000001.1"/>
</dbReference>
<dbReference type="Proteomes" id="UP001162880">
    <property type="component" value="Unassembled WGS sequence"/>
</dbReference>
<organism evidence="2 3">
    <name type="scientific">Novosphingobium album</name>
    <name type="common">ex Hu et al. 2023</name>
    <dbReference type="NCBI Taxonomy" id="2930093"/>
    <lineage>
        <taxon>Bacteria</taxon>
        <taxon>Pseudomonadati</taxon>
        <taxon>Pseudomonadota</taxon>
        <taxon>Alphaproteobacteria</taxon>
        <taxon>Sphingomonadales</taxon>
        <taxon>Sphingomonadaceae</taxon>
        <taxon>Novosphingobium</taxon>
    </lineage>
</organism>
<dbReference type="EMBL" id="JALHLE010000001">
    <property type="protein sequence ID" value="MCJ2176969.1"/>
    <property type="molecule type" value="Genomic_DNA"/>
</dbReference>
<accession>A0ABT0AWP2</accession>
<comment type="caution">
    <text evidence="2">The sequence shown here is derived from an EMBL/GenBank/DDBJ whole genome shotgun (WGS) entry which is preliminary data.</text>
</comment>
<dbReference type="Pfam" id="PF07238">
    <property type="entry name" value="PilZ"/>
    <property type="match status" value="1"/>
</dbReference>
<protein>
    <submittedName>
        <fullName evidence="2">PilZ domain-containing protein</fullName>
    </submittedName>
</protein>
<gene>
    <name evidence="2" type="ORF">MTR64_00170</name>
</gene>
<dbReference type="SUPFAM" id="SSF141371">
    <property type="entry name" value="PilZ domain-like"/>
    <property type="match status" value="1"/>
</dbReference>
<evidence type="ECO:0000313" key="2">
    <source>
        <dbReference type="EMBL" id="MCJ2176969.1"/>
    </source>
</evidence>
<proteinExistence type="predicted"/>
<dbReference type="Gene3D" id="2.40.10.220">
    <property type="entry name" value="predicted glycosyltransferase like domains"/>
    <property type="match status" value="1"/>
</dbReference>
<keyword evidence="3" id="KW-1185">Reference proteome</keyword>
<name>A0ABT0AWP2_9SPHN</name>
<evidence type="ECO:0000259" key="1">
    <source>
        <dbReference type="Pfam" id="PF07238"/>
    </source>
</evidence>